<evidence type="ECO:0000313" key="3">
    <source>
        <dbReference type="Proteomes" id="UP001434737"/>
    </source>
</evidence>
<dbReference type="InterPro" id="IPR050902">
    <property type="entry name" value="ABC_Transporter_SBP"/>
</dbReference>
<dbReference type="PANTHER" id="PTHR30535">
    <property type="entry name" value="VITAMIN B12-BINDING PROTEIN"/>
    <property type="match status" value="1"/>
</dbReference>
<dbReference type="InterPro" id="IPR002491">
    <property type="entry name" value="ABC_transptr_periplasmic_BD"/>
</dbReference>
<dbReference type="PROSITE" id="PS50983">
    <property type="entry name" value="FE_B12_PBP"/>
    <property type="match status" value="1"/>
</dbReference>
<proteinExistence type="predicted"/>
<keyword evidence="3" id="KW-1185">Reference proteome</keyword>
<dbReference type="PANTHER" id="PTHR30535:SF34">
    <property type="entry name" value="MOLYBDATE-BINDING PROTEIN MOLA"/>
    <property type="match status" value="1"/>
</dbReference>
<dbReference type="SUPFAM" id="SSF53807">
    <property type="entry name" value="Helical backbone' metal receptor"/>
    <property type="match status" value="1"/>
</dbReference>
<dbReference type="RefSeq" id="WP_343353196.1">
    <property type="nucleotide sequence ID" value="NZ_CP145316.1"/>
</dbReference>
<dbReference type="Proteomes" id="UP001434737">
    <property type="component" value="Chromosome"/>
</dbReference>
<accession>A0ABZ3F652</accession>
<dbReference type="Gene3D" id="3.40.50.1980">
    <property type="entry name" value="Nitrogenase molybdenum iron protein domain"/>
    <property type="match status" value="2"/>
</dbReference>
<dbReference type="Pfam" id="PF01497">
    <property type="entry name" value="Peripla_BP_2"/>
    <property type="match status" value="1"/>
</dbReference>
<protein>
    <submittedName>
        <fullName evidence="2">ABC transporter substrate-binding protein</fullName>
    </submittedName>
</protein>
<reference evidence="2 3" key="1">
    <citation type="submission" date="2024-02" db="EMBL/GenBank/DDBJ databases">
        <title>Genome and pathogenicity analysis of Helicobacter mastomyrinus isolated from mice.</title>
        <authorList>
            <person name="Zhu L."/>
        </authorList>
    </citation>
    <scope>NUCLEOTIDE SEQUENCE [LARGE SCALE GENOMIC DNA]</scope>
    <source>
        <strain evidence="2 3">Hm-17</strain>
    </source>
</reference>
<organism evidence="2 3">
    <name type="scientific">Helicobacter mastomyrinus</name>
    <dbReference type="NCBI Taxonomy" id="287948"/>
    <lineage>
        <taxon>Bacteria</taxon>
        <taxon>Pseudomonadati</taxon>
        <taxon>Campylobacterota</taxon>
        <taxon>Epsilonproteobacteria</taxon>
        <taxon>Campylobacterales</taxon>
        <taxon>Helicobacteraceae</taxon>
        <taxon>Helicobacter</taxon>
    </lineage>
</organism>
<feature type="domain" description="Fe/B12 periplasmic-binding" evidence="1">
    <location>
        <begin position="48"/>
        <end position="320"/>
    </location>
</feature>
<evidence type="ECO:0000259" key="1">
    <source>
        <dbReference type="PROSITE" id="PS50983"/>
    </source>
</evidence>
<name>A0ABZ3F652_9HELI</name>
<dbReference type="EMBL" id="CP145316">
    <property type="protein sequence ID" value="XAM17539.1"/>
    <property type="molecule type" value="Genomic_DNA"/>
</dbReference>
<gene>
    <name evidence="2" type="ORF">V3I05_07575</name>
</gene>
<evidence type="ECO:0000313" key="2">
    <source>
        <dbReference type="EMBL" id="XAM17539.1"/>
    </source>
</evidence>
<dbReference type="PROSITE" id="PS51257">
    <property type="entry name" value="PROKAR_LIPOPROTEIN"/>
    <property type="match status" value="1"/>
</dbReference>
<sequence length="350" mass="39390">MRALYIVLIALILIACGDKSDEGAKAAGQPQAVDSIESTQSAQEQVIRAFGMNPPLSVLLEILNPQGMVGLNYKPYEEDIAFMPPNISTLPVLGHMGNRSVSFESLVALKPDVVFFSEGSSEDMLEPYQKVGIKTFIVPGYHFEDIPLAIKAYKEAFAADKRVSEKADILLAFVEEQGKRLESLQNAITERPKVYFAQGFDGLKSQCASVGQKDLAYYIGGENALDCSMLDNPSMQSSINFEILASINPEVIFVRELPFYRELMSNAPLQWKNLSAFKNHRIYYAPSTPSNWLMRPPSVMQSLGFLWAFEKVQPTLISQKEVKERAQYFFHTFLRDLSDEEYERIQGLRE</sequence>
<dbReference type="Gene3D" id="1.20.58.2180">
    <property type="match status" value="1"/>
</dbReference>